<sequence>MFEKVEQEQRHEFSPGASQPTIEVNDSHGGIFGPPPGKRTTAAYGVAPKAWQKKKQTVTTRAEILRARSVAPIVSDGEYDSNEDYGDISDDEEKCSNDDDDQEEQDSGDENQEEDNEDDSGDGCIKEEKYVHNKNSLGAIVSDGECDSNKDYGNTIDDDDDEREQFINLHLSVDHALDILLLPMIVPDSLFLKSILFAKHCNVSLSS</sequence>
<feature type="compositionally biased region" description="Acidic residues" evidence="1">
    <location>
        <begin position="77"/>
        <end position="121"/>
    </location>
</feature>
<dbReference type="Proteomes" id="UP001237642">
    <property type="component" value="Unassembled WGS sequence"/>
</dbReference>
<reference evidence="2" key="2">
    <citation type="submission" date="2023-05" db="EMBL/GenBank/DDBJ databases">
        <authorList>
            <person name="Schelkunov M.I."/>
        </authorList>
    </citation>
    <scope>NUCLEOTIDE SEQUENCE</scope>
    <source>
        <strain evidence="2">Hsosn_3</strain>
        <tissue evidence="2">Leaf</tissue>
    </source>
</reference>
<proteinExistence type="predicted"/>
<feature type="compositionally biased region" description="Basic and acidic residues" evidence="1">
    <location>
        <begin position="1"/>
        <end position="13"/>
    </location>
</feature>
<evidence type="ECO:0000313" key="2">
    <source>
        <dbReference type="EMBL" id="KAK1353236.1"/>
    </source>
</evidence>
<accession>A0AAD8LXX0</accession>
<gene>
    <name evidence="2" type="ORF">POM88_052371</name>
</gene>
<evidence type="ECO:0000256" key="1">
    <source>
        <dbReference type="SAM" id="MobiDB-lite"/>
    </source>
</evidence>
<dbReference type="EMBL" id="JAUIZM010000013">
    <property type="protein sequence ID" value="KAK1353236.1"/>
    <property type="molecule type" value="Genomic_DNA"/>
</dbReference>
<dbReference type="AlphaFoldDB" id="A0AAD8LXX0"/>
<comment type="caution">
    <text evidence="2">The sequence shown here is derived from an EMBL/GenBank/DDBJ whole genome shotgun (WGS) entry which is preliminary data.</text>
</comment>
<reference evidence="2" key="1">
    <citation type="submission" date="2023-02" db="EMBL/GenBank/DDBJ databases">
        <title>Genome of toxic invasive species Heracleum sosnowskyi carries increased number of genes despite the absence of recent whole-genome duplications.</title>
        <authorList>
            <person name="Schelkunov M."/>
            <person name="Shtratnikova V."/>
            <person name="Makarenko M."/>
            <person name="Klepikova A."/>
            <person name="Omelchenko D."/>
            <person name="Novikova G."/>
            <person name="Obukhova E."/>
            <person name="Bogdanov V."/>
            <person name="Penin A."/>
            <person name="Logacheva M."/>
        </authorList>
    </citation>
    <scope>NUCLEOTIDE SEQUENCE</scope>
    <source>
        <strain evidence="2">Hsosn_3</strain>
        <tissue evidence="2">Leaf</tissue>
    </source>
</reference>
<feature type="region of interest" description="Disordered" evidence="1">
    <location>
        <begin position="1"/>
        <end position="127"/>
    </location>
</feature>
<protein>
    <submittedName>
        <fullName evidence="2">Uncharacterized protein</fullName>
    </submittedName>
</protein>
<organism evidence="2 3">
    <name type="scientific">Heracleum sosnowskyi</name>
    <dbReference type="NCBI Taxonomy" id="360622"/>
    <lineage>
        <taxon>Eukaryota</taxon>
        <taxon>Viridiplantae</taxon>
        <taxon>Streptophyta</taxon>
        <taxon>Embryophyta</taxon>
        <taxon>Tracheophyta</taxon>
        <taxon>Spermatophyta</taxon>
        <taxon>Magnoliopsida</taxon>
        <taxon>eudicotyledons</taxon>
        <taxon>Gunneridae</taxon>
        <taxon>Pentapetalae</taxon>
        <taxon>asterids</taxon>
        <taxon>campanulids</taxon>
        <taxon>Apiales</taxon>
        <taxon>Apiaceae</taxon>
        <taxon>Apioideae</taxon>
        <taxon>apioid superclade</taxon>
        <taxon>Tordylieae</taxon>
        <taxon>Tordyliinae</taxon>
        <taxon>Heracleum</taxon>
    </lineage>
</organism>
<keyword evidence="3" id="KW-1185">Reference proteome</keyword>
<evidence type="ECO:0000313" key="3">
    <source>
        <dbReference type="Proteomes" id="UP001237642"/>
    </source>
</evidence>
<name>A0AAD8LXX0_9APIA</name>